<reference evidence="1" key="1">
    <citation type="submission" date="2022-04" db="EMBL/GenBank/DDBJ databases">
        <title>Halobacillus sp. isolated from saltern.</title>
        <authorList>
            <person name="Won M."/>
            <person name="Lee C.-M."/>
            <person name="Woen H.-Y."/>
            <person name="Kwon S.-W."/>
        </authorList>
    </citation>
    <scope>NUCLEOTIDE SEQUENCE</scope>
    <source>
        <strain evidence="1">SSHM10-5</strain>
    </source>
</reference>
<dbReference type="EMBL" id="CP095075">
    <property type="protein sequence ID" value="UOR10878.1"/>
    <property type="molecule type" value="Genomic_DNA"/>
</dbReference>
<dbReference type="Gene3D" id="3.40.50.300">
    <property type="entry name" value="P-loop containing nucleotide triphosphate hydrolases"/>
    <property type="match status" value="1"/>
</dbReference>
<dbReference type="SUPFAM" id="SSF52540">
    <property type="entry name" value="P-loop containing nucleoside triphosphate hydrolases"/>
    <property type="match status" value="1"/>
</dbReference>
<accession>A0ABY4H9B6</accession>
<proteinExistence type="predicted"/>
<keyword evidence="2" id="KW-1185">Reference proteome</keyword>
<dbReference type="InterPro" id="IPR027417">
    <property type="entry name" value="P-loop_NTPase"/>
</dbReference>
<keyword evidence="1" id="KW-0418">Kinase</keyword>
<protein>
    <submittedName>
        <fullName evidence="1">Bifunctional adenosylcobinamide kinase/adenosylcobinamide-phosphate guanylyltransferase</fullName>
    </submittedName>
</protein>
<dbReference type="Pfam" id="PF02283">
    <property type="entry name" value="CobU"/>
    <property type="match status" value="1"/>
</dbReference>
<keyword evidence="1" id="KW-0548">Nucleotidyltransferase</keyword>
<dbReference type="InterPro" id="IPR003203">
    <property type="entry name" value="CobU/CobP"/>
</dbReference>
<dbReference type="RefSeq" id="WP_245030308.1">
    <property type="nucleotide sequence ID" value="NZ_CP095075.1"/>
</dbReference>
<dbReference type="Proteomes" id="UP000830326">
    <property type="component" value="Chromosome"/>
</dbReference>
<evidence type="ECO:0000313" key="2">
    <source>
        <dbReference type="Proteomes" id="UP000830326"/>
    </source>
</evidence>
<gene>
    <name evidence="1" type="ORF">MUO15_14855</name>
</gene>
<dbReference type="GO" id="GO:0016779">
    <property type="term" value="F:nucleotidyltransferase activity"/>
    <property type="evidence" value="ECO:0007669"/>
    <property type="project" value="UniProtKB-KW"/>
</dbReference>
<sequence length="134" mass="16046">MDFVTGGAYNGKLDWVIENYDSDYTILKDDQQPESVDTPRLIIDKLEDRIYNYLSDQDEETEKWQKYYRSLMKWEQTFTSRQLVIIGTDITGGIVPMDKQNRLWRDMTGFIYQQLTKDAQRVFRVWFGIPQQLK</sequence>
<organism evidence="1 2">
    <name type="scientific">Halobacillus amylolyticus</name>
    <dbReference type="NCBI Taxonomy" id="2932259"/>
    <lineage>
        <taxon>Bacteria</taxon>
        <taxon>Bacillati</taxon>
        <taxon>Bacillota</taxon>
        <taxon>Bacilli</taxon>
        <taxon>Bacillales</taxon>
        <taxon>Bacillaceae</taxon>
        <taxon>Halobacillus</taxon>
    </lineage>
</organism>
<name>A0ABY4H9B6_9BACI</name>
<dbReference type="GO" id="GO:0016301">
    <property type="term" value="F:kinase activity"/>
    <property type="evidence" value="ECO:0007669"/>
    <property type="project" value="UniProtKB-KW"/>
</dbReference>
<evidence type="ECO:0000313" key="1">
    <source>
        <dbReference type="EMBL" id="UOR10878.1"/>
    </source>
</evidence>
<keyword evidence="1" id="KW-0808">Transferase</keyword>